<accession>A0A3E2B4N1</accession>
<dbReference type="Proteomes" id="UP000260649">
    <property type="component" value="Unassembled WGS sequence"/>
</dbReference>
<dbReference type="EMBL" id="QQRQ01000005">
    <property type="protein sequence ID" value="RFT06954.1"/>
    <property type="molecule type" value="Genomic_DNA"/>
</dbReference>
<keyword evidence="1" id="KW-1133">Transmembrane helix</keyword>
<comment type="caution">
    <text evidence="2">The sequence shown here is derived from an EMBL/GenBank/DDBJ whole genome shotgun (WGS) entry which is preliminary data.</text>
</comment>
<proteinExistence type="predicted"/>
<dbReference type="GeneID" id="97994987"/>
<protein>
    <submittedName>
        <fullName evidence="2">Uncharacterized protein</fullName>
    </submittedName>
</protein>
<feature type="transmembrane region" description="Helical" evidence="1">
    <location>
        <begin position="88"/>
        <end position="107"/>
    </location>
</feature>
<reference evidence="2 3" key="1">
    <citation type="submission" date="2018-07" db="EMBL/GenBank/DDBJ databases">
        <title>GABA Modulating Bacteria of the Human Gut Microbiota.</title>
        <authorList>
            <person name="Strandwitz P."/>
            <person name="Kim K.H."/>
            <person name="Terekhova D."/>
            <person name="Liu J.K."/>
            <person name="Sharma A."/>
            <person name="Levering J."/>
            <person name="Mcdonald D."/>
            <person name="Dietrich D."/>
            <person name="Ramadhar T.R."/>
            <person name="Lekbua A."/>
            <person name="Mroue N."/>
            <person name="Liston C."/>
            <person name="Stewart E.J."/>
            <person name="Dubin M.J."/>
            <person name="Zengler K."/>
            <person name="Knight R."/>
            <person name="Gilbert J.A."/>
            <person name="Clardy J."/>
            <person name="Lewis K."/>
        </authorList>
    </citation>
    <scope>NUCLEOTIDE SEQUENCE [LARGE SCALE GENOMIC DNA]</scope>
    <source>
        <strain evidence="2 3">KLE1738</strain>
    </source>
</reference>
<evidence type="ECO:0000313" key="3">
    <source>
        <dbReference type="Proteomes" id="UP000260649"/>
    </source>
</evidence>
<keyword evidence="1" id="KW-0472">Membrane</keyword>
<sequence>MKRLEETMRALSREELEQMLQNDFLMASSCDAEQVVQVVEELMAREGQSEAVRRARTSASLEAFWKRYEGERGAAGTTRPRRRRKRGWMAAAVLAALLAAAVLPAAGHEGMFQVHSPWQTEDSPQIAGETLEVQVEEAGRMTIRYFIAGKGQVEALGAEEIVIRHKVGGVWMETVRYDRKTDELWTEGTMEYGGEISYQGRPGERYQVEVLFFAENEAGYDSRRQTWEVTAE</sequence>
<evidence type="ECO:0000256" key="1">
    <source>
        <dbReference type="SAM" id="Phobius"/>
    </source>
</evidence>
<keyword evidence="3" id="KW-1185">Reference proteome</keyword>
<dbReference type="AlphaFoldDB" id="A0A3E2B4N1"/>
<gene>
    <name evidence="2" type="ORF">DV520_04445</name>
</gene>
<evidence type="ECO:0000313" key="2">
    <source>
        <dbReference type="EMBL" id="RFT06954.1"/>
    </source>
</evidence>
<dbReference type="RefSeq" id="WP_117141922.1">
    <property type="nucleotide sequence ID" value="NZ_DAIQVC010000012.1"/>
</dbReference>
<organism evidence="2 3">
    <name type="scientific">Evtepia gabavorous</name>
    <dbReference type="NCBI Taxonomy" id="2211183"/>
    <lineage>
        <taxon>Bacteria</taxon>
        <taxon>Bacillati</taxon>
        <taxon>Bacillota</taxon>
        <taxon>Clostridia</taxon>
        <taxon>Eubacteriales</taxon>
        <taxon>Evtepia</taxon>
    </lineage>
</organism>
<keyword evidence="1" id="KW-0812">Transmembrane</keyword>
<name>A0A3E2B4N1_9FIRM</name>